<dbReference type="AlphaFoldDB" id="A0A4Q0P2D9"/>
<dbReference type="PANTHER" id="PTHR43072:SF23">
    <property type="entry name" value="UPF0039 PROTEIN C11D3.02C"/>
    <property type="match status" value="1"/>
</dbReference>
<evidence type="ECO:0000313" key="4">
    <source>
        <dbReference type="EMBL" id="RXG20086.1"/>
    </source>
</evidence>
<dbReference type="PANTHER" id="PTHR43072">
    <property type="entry name" value="N-ACETYLTRANSFERASE"/>
    <property type="match status" value="1"/>
</dbReference>
<organism evidence="4 5">
    <name type="scientific">Leeuwenhoekiella polynyae</name>
    <dbReference type="NCBI Taxonomy" id="1550906"/>
    <lineage>
        <taxon>Bacteria</taxon>
        <taxon>Pseudomonadati</taxon>
        <taxon>Bacteroidota</taxon>
        <taxon>Flavobacteriia</taxon>
        <taxon>Flavobacteriales</taxon>
        <taxon>Flavobacteriaceae</taxon>
        <taxon>Leeuwenhoekiella</taxon>
    </lineage>
</organism>
<dbReference type="GO" id="GO:0016747">
    <property type="term" value="F:acyltransferase activity, transferring groups other than amino-acyl groups"/>
    <property type="evidence" value="ECO:0007669"/>
    <property type="project" value="InterPro"/>
</dbReference>
<comment type="caution">
    <text evidence="4">The sequence shown here is derived from an EMBL/GenBank/DDBJ whole genome shotgun (WGS) entry which is preliminary data.</text>
</comment>
<dbReference type="Proteomes" id="UP000289859">
    <property type="component" value="Unassembled WGS sequence"/>
</dbReference>
<evidence type="ECO:0000259" key="3">
    <source>
        <dbReference type="PROSITE" id="PS51186"/>
    </source>
</evidence>
<gene>
    <name evidence="4" type="ORF">DSM02_2738</name>
</gene>
<keyword evidence="2" id="KW-0012">Acyltransferase</keyword>
<dbReference type="InterPro" id="IPR016181">
    <property type="entry name" value="Acyl_CoA_acyltransferase"/>
</dbReference>
<evidence type="ECO:0000256" key="2">
    <source>
        <dbReference type="ARBA" id="ARBA00023315"/>
    </source>
</evidence>
<accession>A0A4Q0P2D9</accession>
<dbReference type="CDD" id="cd04301">
    <property type="entry name" value="NAT_SF"/>
    <property type="match status" value="1"/>
</dbReference>
<dbReference type="RefSeq" id="WP_128766128.1">
    <property type="nucleotide sequence ID" value="NZ_JBHUOO010000007.1"/>
</dbReference>
<dbReference type="Gene3D" id="3.40.630.30">
    <property type="match status" value="1"/>
</dbReference>
<protein>
    <submittedName>
        <fullName evidence="4">Phosphinothricin acetyltransferase</fullName>
    </submittedName>
</protein>
<dbReference type="PROSITE" id="PS51186">
    <property type="entry name" value="GNAT"/>
    <property type="match status" value="1"/>
</dbReference>
<proteinExistence type="predicted"/>
<dbReference type="Pfam" id="PF00583">
    <property type="entry name" value="Acetyltransf_1"/>
    <property type="match status" value="1"/>
</dbReference>
<keyword evidence="5" id="KW-1185">Reference proteome</keyword>
<dbReference type="SUPFAM" id="SSF55729">
    <property type="entry name" value="Acyl-CoA N-acyltransferases (Nat)"/>
    <property type="match status" value="1"/>
</dbReference>
<name>A0A4Q0P2D9_9FLAO</name>
<dbReference type="EMBL" id="QOVK01000013">
    <property type="protein sequence ID" value="RXG20086.1"/>
    <property type="molecule type" value="Genomic_DNA"/>
</dbReference>
<dbReference type="InterPro" id="IPR000182">
    <property type="entry name" value="GNAT_dom"/>
</dbReference>
<feature type="domain" description="N-acetyltransferase" evidence="3">
    <location>
        <begin position="3"/>
        <end position="160"/>
    </location>
</feature>
<sequence>MLLSIRDFQEADYPEVSKIYKDGIDTGIATFETEVPDFINWNLRFYQSCRLVAILDNEVVGWAALSLVSKRNVYSGVAEVTIYISQKHQGQKIGSLILEKLIAKSEAEGFWTLTAHIFPQNKSSIHLHLKYNFKVLGVHEKIAKRDNKWEDNILLERRSTKIF</sequence>
<keyword evidence="1 4" id="KW-0808">Transferase</keyword>
<evidence type="ECO:0000313" key="5">
    <source>
        <dbReference type="Proteomes" id="UP000289859"/>
    </source>
</evidence>
<evidence type="ECO:0000256" key="1">
    <source>
        <dbReference type="ARBA" id="ARBA00022679"/>
    </source>
</evidence>
<reference evidence="4 5" key="1">
    <citation type="submission" date="2018-07" db="EMBL/GenBank/DDBJ databases">
        <title>Leeuwenhoekiella genomics.</title>
        <authorList>
            <person name="Tahon G."/>
            <person name="Willems A."/>
        </authorList>
    </citation>
    <scope>NUCLEOTIDE SEQUENCE [LARGE SCALE GENOMIC DNA]</scope>
    <source>
        <strain evidence="4 5">LMG 29608</strain>
    </source>
</reference>
<dbReference type="OrthoDB" id="9799096at2"/>